<dbReference type="SUPFAM" id="SSF54427">
    <property type="entry name" value="NTF2-like"/>
    <property type="match status" value="1"/>
</dbReference>
<sequence length="145" mass="16322">MSLNKAMILMFLVVVSTSLYADQSHEELNKSIVVSFYSDVLLNRNSDAIDKYIGDKYIQHNPNLPDGKKALKDFINNVPSTTPGEIVRVLSDGNLVALHVKRFSPGGDKNRVIVDIFKVENSMIIEHWDVIQAIPEYSINGHSMY</sequence>
<keyword evidence="4" id="KW-1185">Reference proteome</keyword>
<feature type="signal peptide" evidence="1">
    <location>
        <begin position="1"/>
        <end position="21"/>
    </location>
</feature>
<name>A0ABU9FSY0_9VIBR</name>
<evidence type="ECO:0000259" key="2">
    <source>
        <dbReference type="Pfam" id="PF12680"/>
    </source>
</evidence>
<reference evidence="3 4" key="1">
    <citation type="submission" date="2024-02" db="EMBL/GenBank/DDBJ databases">
        <title>Bacteria isolated from the canopy kelp, Nereocystis luetkeana.</title>
        <authorList>
            <person name="Pfister C.A."/>
            <person name="Younker I.T."/>
            <person name="Light S.H."/>
        </authorList>
    </citation>
    <scope>NUCLEOTIDE SEQUENCE [LARGE SCALE GENOMIC DNA]</scope>
    <source>
        <strain evidence="3 4">TI.1.15</strain>
    </source>
</reference>
<dbReference type="InterPro" id="IPR032710">
    <property type="entry name" value="NTF2-like_dom_sf"/>
</dbReference>
<dbReference type="InterPro" id="IPR037401">
    <property type="entry name" value="SnoaL-like"/>
</dbReference>
<dbReference type="Pfam" id="PF12680">
    <property type="entry name" value="SnoaL_2"/>
    <property type="match status" value="1"/>
</dbReference>
<accession>A0ABU9FSY0</accession>
<proteinExistence type="predicted"/>
<keyword evidence="1" id="KW-0732">Signal</keyword>
<dbReference type="EMBL" id="JBANDX010000003">
    <property type="protein sequence ID" value="MEL0607857.1"/>
    <property type="molecule type" value="Genomic_DNA"/>
</dbReference>
<dbReference type="Proteomes" id="UP001377160">
    <property type="component" value="Unassembled WGS sequence"/>
</dbReference>
<dbReference type="Gene3D" id="3.10.450.50">
    <property type="match status" value="1"/>
</dbReference>
<evidence type="ECO:0000256" key="1">
    <source>
        <dbReference type="SAM" id="SignalP"/>
    </source>
</evidence>
<dbReference type="RefSeq" id="WP_341634589.1">
    <property type="nucleotide sequence ID" value="NZ_JBANDX010000003.1"/>
</dbReference>
<evidence type="ECO:0000313" key="4">
    <source>
        <dbReference type="Proteomes" id="UP001377160"/>
    </source>
</evidence>
<protein>
    <submittedName>
        <fullName evidence="3">Nuclear transport factor 2 family protein</fullName>
    </submittedName>
</protein>
<comment type="caution">
    <text evidence="3">The sequence shown here is derived from an EMBL/GenBank/DDBJ whole genome shotgun (WGS) entry which is preliminary data.</text>
</comment>
<gene>
    <name evidence="3" type="ORF">V8Z71_06005</name>
</gene>
<organism evidence="3 4">
    <name type="scientific">Vibrio echinoideorum</name>
    <dbReference type="NCBI Taxonomy" id="2100116"/>
    <lineage>
        <taxon>Bacteria</taxon>
        <taxon>Pseudomonadati</taxon>
        <taxon>Pseudomonadota</taxon>
        <taxon>Gammaproteobacteria</taxon>
        <taxon>Vibrionales</taxon>
        <taxon>Vibrionaceae</taxon>
        <taxon>Vibrio</taxon>
    </lineage>
</organism>
<feature type="chain" id="PRO_5046238161" evidence="1">
    <location>
        <begin position="22"/>
        <end position="145"/>
    </location>
</feature>
<feature type="domain" description="SnoaL-like" evidence="2">
    <location>
        <begin position="36"/>
        <end position="127"/>
    </location>
</feature>
<evidence type="ECO:0000313" key="3">
    <source>
        <dbReference type="EMBL" id="MEL0607857.1"/>
    </source>
</evidence>